<comment type="caution">
    <text evidence="2">The sequence shown here is derived from an EMBL/GenBank/DDBJ whole genome shotgun (WGS) entry which is preliminary data.</text>
</comment>
<evidence type="ECO:0000256" key="1">
    <source>
        <dbReference type="SAM" id="MobiDB-lite"/>
    </source>
</evidence>
<name>A0ABD5V2W3_9EURY</name>
<keyword evidence="3" id="KW-1185">Reference proteome</keyword>
<gene>
    <name evidence="2" type="ORF">ACFQGH_11720</name>
</gene>
<dbReference type="AlphaFoldDB" id="A0ABD5V2W3"/>
<evidence type="ECO:0000313" key="2">
    <source>
        <dbReference type="EMBL" id="MFC6905858.1"/>
    </source>
</evidence>
<accession>A0ABD5V2W3</accession>
<feature type="region of interest" description="Disordered" evidence="1">
    <location>
        <begin position="18"/>
        <end position="44"/>
    </location>
</feature>
<evidence type="ECO:0000313" key="3">
    <source>
        <dbReference type="Proteomes" id="UP001596312"/>
    </source>
</evidence>
<feature type="compositionally biased region" description="Low complexity" evidence="1">
    <location>
        <begin position="20"/>
        <end position="29"/>
    </location>
</feature>
<organism evidence="2 3">
    <name type="scientific">Halalkalicoccus tibetensis</name>
    <dbReference type="NCBI Taxonomy" id="175632"/>
    <lineage>
        <taxon>Archaea</taxon>
        <taxon>Methanobacteriati</taxon>
        <taxon>Methanobacteriota</taxon>
        <taxon>Stenosarchaea group</taxon>
        <taxon>Halobacteria</taxon>
        <taxon>Halobacteriales</taxon>
        <taxon>Halococcaceae</taxon>
        <taxon>Halalkalicoccus</taxon>
    </lineage>
</organism>
<sequence>MHLPLSVLGDDGVTIEITPASADGEGADTSADDDSDTSVRAIIP</sequence>
<dbReference type="RefSeq" id="WP_340604388.1">
    <property type="nucleotide sequence ID" value="NZ_JBBMXV010000003.1"/>
</dbReference>
<dbReference type="Proteomes" id="UP001596312">
    <property type="component" value="Unassembled WGS sequence"/>
</dbReference>
<reference evidence="2 3" key="1">
    <citation type="journal article" date="2019" name="Int. J. Syst. Evol. Microbiol.">
        <title>The Global Catalogue of Microorganisms (GCM) 10K type strain sequencing project: providing services to taxonomists for standard genome sequencing and annotation.</title>
        <authorList>
            <consortium name="The Broad Institute Genomics Platform"/>
            <consortium name="The Broad Institute Genome Sequencing Center for Infectious Disease"/>
            <person name="Wu L."/>
            <person name="Ma J."/>
        </authorList>
    </citation>
    <scope>NUCLEOTIDE SEQUENCE [LARGE SCALE GENOMIC DNA]</scope>
    <source>
        <strain evidence="2 3">CGMCC 1.3240</strain>
    </source>
</reference>
<protein>
    <submittedName>
        <fullName evidence="2">Uncharacterized protein</fullName>
    </submittedName>
</protein>
<dbReference type="EMBL" id="JBHSXQ010000003">
    <property type="protein sequence ID" value="MFC6905858.1"/>
    <property type="molecule type" value="Genomic_DNA"/>
</dbReference>
<proteinExistence type="predicted"/>